<dbReference type="AlphaFoldDB" id="A0A6C0AH01"/>
<name>A0A6C0AH01_9ZZZZ</name>
<protein>
    <submittedName>
        <fullName evidence="1">Uncharacterized protein</fullName>
    </submittedName>
</protein>
<organism evidence="1">
    <name type="scientific">viral metagenome</name>
    <dbReference type="NCBI Taxonomy" id="1070528"/>
    <lineage>
        <taxon>unclassified sequences</taxon>
        <taxon>metagenomes</taxon>
        <taxon>organismal metagenomes</taxon>
    </lineage>
</organism>
<evidence type="ECO:0000313" key="1">
    <source>
        <dbReference type="EMBL" id="QHS79074.1"/>
    </source>
</evidence>
<proteinExistence type="predicted"/>
<dbReference type="EMBL" id="MN740625">
    <property type="protein sequence ID" value="QHS79074.1"/>
    <property type="molecule type" value="Genomic_DNA"/>
</dbReference>
<sequence length="108" mass="13241">MNTIENKKQLWNLLLDSKGFKHDMGVDKTRDVFETVVQEVERLQFPLEEKNRLFLAEFMKRIHQTQDKQQVDIFEERMKEQDRHKKPVKDLTEIKQLLYRILERLDQL</sequence>
<accession>A0A6C0AH01</accession>
<reference evidence="1" key="1">
    <citation type="journal article" date="2020" name="Nature">
        <title>Giant virus diversity and host interactions through global metagenomics.</title>
        <authorList>
            <person name="Schulz F."/>
            <person name="Roux S."/>
            <person name="Paez-Espino D."/>
            <person name="Jungbluth S."/>
            <person name="Walsh D.A."/>
            <person name="Denef V.J."/>
            <person name="McMahon K.D."/>
            <person name="Konstantinidis K.T."/>
            <person name="Eloe-Fadrosh E.A."/>
            <person name="Kyrpides N.C."/>
            <person name="Woyke T."/>
        </authorList>
    </citation>
    <scope>NUCLEOTIDE SEQUENCE</scope>
    <source>
        <strain evidence="1">GVMAG-S-1035118-87</strain>
    </source>
</reference>